<sequence>MSDPIPLQTPAGFATAFALGLDDGSGNLALVSDARPLPVKATPPAAPVALEGETTSDILAGPFVPSALSTIFCTLSGDWTGSVTVKRSTDAGSTLHPLTLAGGMWGSFTANACEPVWEESDAGVTLWLDCKIASGTLAYRLSQ</sequence>
<dbReference type="RefSeq" id="WP_221429674.1">
    <property type="nucleotide sequence ID" value="NZ_CP081294.1"/>
</dbReference>
<keyword evidence="2" id="KW-1185">Reference proteome</keyword>
<dbReference type="Proteomes" id="UP000824321">
    <property type="component" value="Chromosome"/>
</dbReference>
<reference evidence="1 2" key="1">
    <citation type="submission" date="2021-08" db="EMBL/GenBank/DDBJ databases">
        <title>Comparative Genomics Analysis of the Genus Qipengyuania Reveals Extensive Genetic Diversity and Metabolic Versatility, Including the Description of Fifteen Novel Species.</title>
        <authorList>
            <person name="Liu Y."/>
        </authorList>
    </citation>
    <scope>NUCLEOTIDE SEQUENCE [LARGE SCALE GENOMIC DNA]</scope>
    <source>
        <strain evidence="1 2">1NDH1</strain>
    </source>
</reference>
<name>A0ABX8ZY33_9SPHN</name>
<gene>
    <name evidence="1" type="ORF">K3136_07215</name>
</gene>
<evidence type="ECO:0000313" key="1">
    <source>
        <dbReference type="EMBL" id="QZD93908.1"/>
    </source>
</evidence>
<protein>
    <submittedName>
        <fullName evidence="1">Uncharacterized protein</fullName>
    </submittedName>
</protein>
<proteinExistence type="predicted"/>
<dbReference type="EMBL" id="CP081294">
    <property type="protein sequence ID" value="QZD93908.1"/>
    <property type="molecule type" value="Genomic_DNA"/>
</dbReference>
<evidence type="ECO:0000313" key="2">
    <source>
        <dbReference type="Proteomes" id="UP000824321"/>
    </source>
</evidence>
<organism evidence="1 2">
    <name type="scientific">Qipengyuania gelatinilytica</name>
    <dbReference type="NCBI Taxonomy" id="2867231"/>
    <lineage>
        <taxon>Bacteria</taxon>
        <taxon>Pseudomonadati</taxon>
        <taxon>Pseudomonadota</taxon>
        <taxon>Alphaproteobacteria</taxon>
        <taxon>Sphingomonadales</taxon>
        <taxon>Erythrobacteraceae</taxon>
        <taxon>Qipengyuania</taxon>
    </lineage>
</organism>
<accession>A0ABX8ZY33</accession>